<sequence length="1190" mass="134670">MYKINTNKIGIHNGVYLKILLIMRLTTVILIASLMQVSAASLAQKISLSEKNAPLERVFDKIYVQTGFDFVIHASLLRNAKPINIKVESMELKEVLDKIFIDQGLDFEIQEKMVVVRKKVPSFIDKTKDAILNLFQNIDVRGKVLDENGLPLPGATIKVKGTNQRGVANATGEFYLQNVDEKAVLIISFMGYQNREILAAKEIGAIKLVLSTDKLEEVEVVSTGYQKIPKERATGSFEFVDNKLLNRKVSTDFISRLEDVVPSIAIFDKGQRETKGFLMRMNVRGQSSLTAASPLIVVDGVPYESKLADYGLGEFNNINPNDIENISVLKDASAASIWGAQSGNGVIVITTKKGKFNARPKIAFNSNISIKNKPDLFYYPQMTTKDYIDLTQLLFDKGRYDSYFNDLYYNPIDIVWSMKDQRDGNISKGELEALKDKLGRQDQRNDFLKYIYRKAINRQVNVQISGGGDKANTLFSIGYDGNNNELVTSSYNRVVLRSASQFKPVKNLLLDVSMTYTRSKSVDSWDFVGYNILGKGVENPPYLRLADQQGIPLSYDISGFNRIYRDTLANGRLQSFNYSPLNEINESKVTQKLHEILANFSASYSLNFGLKLHALYSYQNTQNPIESWRGLGSYYLRSMINDYASWDDKQVTWNLPVGEQLITNNWNSYIHHGRLNMEYNKIWNLKNEINLLAGYDVRQLQKNLLVSQYYGYDRETGTFKSTAFGKEVPYLNGMFGTYALPDDGRIEALTNRYLSYYANGSYSYDQKYIVSASFRKDASNLFGVKANDRGQPFWSTGLAWLISKEDFLSSRWIDMLKIRTTYGYNGNVNNSVAAYPIISVQSAVNSITGQNYAIMSTPPNPKLRWERIANLNFGVDFGLFKHRLNGSVEYYQKWGKDLISVAPVDPTLGYSTLTVNYANTKTTGWDISLQAKSVESKDWGWQHNLVFSYNKSLVTKAYTSPSNPSYLYMAGNNSSPMTPVEGADLYALLSYSWAGLDPEDGSPRAYLNGEISKDYLAIRNSKLDQLQNNGSTRPLYFGSLQNTVRFKNVELSFNIAFQLGHKFLRSSFSNSYFIDRYIGHSDYALRWQKPGDELTTNVPAFTYPNSSLASEIYMQSSTLVENAGQIKLRDIQCSVQIPYLSRFGLKDCRLYGYFQNIGTLWRANKKGIDPEFGNSYPDPLMCSLGINFNL</sequence>
<protein>
    <submittedName>
        <fullName evidence="1">TonB-linked SusC/RagA family outer membrane protein</fullName>
    </submittedName>
</protein>
<comment type="caution">
    <text evidence="1">The sequence shown here is derived from an EMBL/GenBank/DDBJ whole genome shotgun (WGS) entry which is preliminary data.</text>
</comment>
<reference evidence="1" key="1">
    <citation type="submission" date="2023-07" db="EMBL/GenBank/DDBJ databases">
        <title>Sorghum-associated microbial communities from plants grown in Nebraska, USA.</title>
        <authorList>
            <person name="Schachtman D."/>
        </authorList>
    </citation>
    <scope>NUCLEOTIDE SEQUENCE</scope>
    <source>
        <strain evidence="1">2697</strain>
    </source>
</reference>
<name>A0ACC6KW35_9SPHI</name>
<dbReference type="Proteomes" id="UP001246858">
    <property type="component" value="Unassembled WGS sequence"/>
</dbReference>
<keyword evidence="2" id="KW-1185">Reference proteome</keyword>
<dbReference type="EMBL" id="JAVDTF010000001">
    <property type="protein sequence ID" value="MDR6783286.1"/>
    <property type="molecule type" value="Genomic_DNA"/>
</dbReference>
<accession>A0ACC6KW35</accession>
<organism evidence="1 2">
    <name type="scientific">Pedobacter africanus</name>
    <dbReference type="NCBI Taxonomy" id="151894"/>
    <lineage>
        <taxon>Bacteria</taxon>
        <taxon>Pseudomonadati</taxon>
        <taxon>Bacteroidota</taxon>
        <taxon>Sphingobacteriia</taxon>
        <taxon>Sphingobacteriales</taxon>
        <taxon>Sphingobacteriaceae</taxon>
        <taxon>Pedobacter</taxon>
    </lineage>
</organism>
<evidence type="ECO:0000313" key="1">
    <source>
        <dbReference type="EMBL" id="MDR6783286.1"/>
    </source>
</evidence>
<gene>
    <name evidence="1" type="ORF">J2X78_001838</name>
</gene>
<evidence type="ECO:0000313" key="2">
    <source>
        <dbReference type="Proteomes" id="UP001246858"/>
    </source>
</evidence>
<proteinExistence type="predicted"/>